<feature type="compositionally biased region" description="Polar residues" evidence="5">
    <location>
        <begin position="392"/>
        <end position="402"/>
    </location>
</feature>
<protein>
    <submittedName>
        <fullName evidence="9">LIM zinc-binding domain-containing protein</fullName>
    </submittedName>
</protein>
<dbReference type="Proteomes" id="UP000095280">
    <property type="component" value="Unplaced"/>
</dbReference>
<accession>A0A1I8J190</accession>
<feature type="compositionally biased region" description="Basic and acidic residues" evidence="5">
    <location>
        <begin position="745"/>
        <end position="757"/>
    </location>
</feature>
<dbReference type="WBParaSite" id="maker-uti_cns_0045431-snap-gene-3.20-mRNA-1">
    <property type="protein sequence ID" value="maker-uti_cns_0045431-snap-gene-3.20-mRNA-1"/>
    <property type="gene ID" value="maker-uti_cns_0045431-snap-gene-3.20"/>
</dbReference>
<dbReference type="InterPro" id="IPR001781">
    <property type="entry name" value="Znf_LIM"/>
</dbReference>
<dbReference type="InterPro" id="IPR001715">
    <property type="entry name" value="CH_dom"/>
</dbReference>
<evidence type="ECO:0000259" key="6">
    <source>
        <dbReference type="PROSITE" id="PS50021"/>
    </source>
</evidence>
<evidence type="ECO:0000313" key="8">
    <source>
        <dbReference type="Proteomes" id="UP000095280"/>
    </source>
</evidence>
<evidence type="ECO:0000313" key="9">
    <source>
        <dbReference type="WBParaSite" id="maker-uti_cns_0045431-snap-gene-3.20-mRNA-1"/>
    </source>
</evidence>
<feature type="compositionally biased region" description="Low complexity" evidence="5">
    <location>
        <begin position="240"/>
        <end position="254"/>
    </location>
</feature>
<dbReference type="Gene3D" id="2.10.110.10">
    <property type="entry name" value="Cysteine Rich Protein"/>
    <property type="match status" value="1"/>
</dbReference>
<dbReference type="Gene3D" id="1.10.418.10">
    <property type="entry name" value="Calponin-like domain"/>
    <property type="match status" value="1"/>
</dbReference>
<feature type="domain" description="Calponin-homology (CH)" evidence="6">
    <location>
        <begin position="43"/>
        <end position="173"/>
    </location>
</feature>
<dbReference type="GO" id="GO:0030155">
    <property type="term" value="P:regulation of cell adhesion"/>
    <property type="evidence" value="ECO:0007669"/>
    <property type="project" value="InterPro"/>
</dbReference>
<dbReference type="PANTHER" id="PTHR46767">
    <property type="entry name" value="LIM DOMAIN ONLY PROTEIN 7"/>
    <property type="match status" value="1"/>
</dbReference>
<dbReference type="AlphaFoldDB" id="A0A1I8J190"/>
<keyword evidence="3 4" id="KW-0440">LIM domain</keyword>
<feature type="compositionally biased region" description="Low complexity" evidence="5">
    <location>
        <begin position="506"/>
        <end position="516"/>
    </location>
</feature>
<feature type="compositionally biased region" description="Polar residues" evidence="5">
    <location>
        <begin position="831"/>
        <end position="848"/>
    </location>
</feature>
<dbReference type="InterPro" id="IPR036872">
    <property type="entry name" value="CH_dom_sf"/>
</dbReference>
<feature type="compositionally biased region" description="Low complexity" evidence="5">
    <location>
        <begin position="435"/>
        <end position="446"/>
    </location>
</feature>
<dbReference type="Pfam" id="PF00307">
    <property type="entry name" value="CH"/>
    <property type="match status" value="1"/>
</dbReference>
<feature type="compositionally biased region" description="Polar residues" evidence="5">
    <location>
        <begin position="318"/>
        <end position="330"/>
    </location>
</feature>
<feature type="region of interest" description="Disordered" evidence="5">
    <location>
        <begin position="830"/>
        <end position="905"/>
    </location>
</feature>
<dbReference type="SUPFAM" id="SSF47576">
    <property type="entry name" value="Calponin-homology domain, CH-domain"/>
    <property type="match status" value="1"/>
</dbReference>
<reference evidence="9" key="1">
    <citation type="submission" date="2016-11" db="UniProtKB">
        <authorList>
            <consortium name="WormBaseParasite"/>
        </authorList>
    </citation>
    <scope>IDENTIFICATION</scope>
</reference>
<feature type="region of interest" description="Disordered" evidence="5">
    <location>
        <begin position="230"/>
        <end position="261"/>
    </location>
</feature>
<evidence type="ECO:0000256" key="2">
    <source>
        <dbReference type="ARBA" id="ARBA00022833"/>
    </source>
</evidence>
<feature type="domain" description="LIM zinc-binding" evidence="7">
    <location>
        <begin position="913"/>
        <end position="979"/>
    </location>
</feature>
<feature type="compositionally biased region" description="Low complexity" evidence="5">
    <location>
        <begin position="802"/>
        <end position="816"/>
    </location>
</feature>
<feature type="region of interest" description="Disordered" evidence="5">
    <location>
        <begin position="633"/>
        <end position="682"/>
    </location>
</feature>
<feature type="compositionally biased region" description="Low complexity" evidence="5">
    <location>
        <begin position="464"/>
        <end position="483"/>
    </location>
</feature>
<feature type="compositionally biased region" description="Low complexity" evidence="5">
    <location>
        <begin position="849"/>
        <end position="871"/>
    </location>
</feature>
<feature type="region of interest" description="Disordered" evidence="5">
    <location>
        <begin position="706"/>
        <end position="816"/>
    </location>
</feature>
<feature type="compositionally biased region" description="Pro residues" evidence="5">
    <location>
        <begin position="872"/>
        <end position="883"/>
    </location>
</feature>
<dbReference type="GO" id="GO:0023051">
    <property type="term" value="P:regulation of signaling"/>
    <property type="evidence" value="ECO:0007669"/>
    <property type="project" value="InterPro"/>
</dbReference>
<feature type="compositionally biased region" description="Polar residues" evidence="5">
    <location>
        <begin position="202"/>
        <end position="215"/>
    </location>
</feature>
<keyword evidence="8" id="KW-1185">Reference proteome</keyword>
<feature type="compositionally biased region" description="Pro residues" evidence="5">
    <location>
        <begin position="451"/>
        <end position="463"/>
    </location>
</feature>
<feature type="region of interest" description="Disordered" evidence="5">
    <location>
        <begin position="1"/>
        <end position="33"/>
    </location>
</feature>
<keyword evidence="1 4" id="KW-0479">Metal-binding</keyword>
<evidence type="ECO:0000256" key="4">
    <source>
        <dbReference type="PROSITE-ProRule" id="PRU00125"/>
    </source>
</evidence>
<feature type="compositionally biased region" description="Basic residues" evidence="5">
    <location>
        <begin position="710"/>
        <end position="723"/>
    </location>
</feature>
<evidence type="ECO:0000256" key="1">
    <source>
        <dbReference type="ARBA" id="ARBA00022723"/>
    </source>
</evidence>
<dbReference type="PROSITE" id="PS00478">
    <property type="entry name" value="LIM_DOMAIN_1"/>
    <property type="match status" value="1"/>
</dbReference>
<sequence length="1019" mass="113880">MRPANVASPENCAQTGRIDPNQVSDDWEPPRSARDHQLETAYHQALWDALTWIKACTGKKQPQEQQRPFQIGEFRRELSDGVQLCELLNALKPGSIKRINRLKISLAAGLDNLTVFISACQSTFGQSRLSIFEIADVVEDISERFLPEEAAREDERRCKKILDCLVRLYRLQQQQQQQQLPQLSLEALQVVLGESAAAVTSPVDSTGRRQSLRPNSSVEPAISAVSAAEAADMARRQAESSKQQQQQQRRSVNSFDDDDDDAGWLESLSNWKEKRRRSLHNSLPRLNLVEELRRADEEAETEAATTEAKEKNRPLAQRMQQRAKSVNGVESESEDEIFEPQLEAKSASTLRFETDNRQEDSRLDKEQDSIKDCGSSRLASKANAQDDLKSYNGKSSPLNDKQSQPKRSDEASSRLQAGGARLQFSKKPPAPQPPTQQQQQQQQQQQRKQHQPPPPPPPPPLKPKPQAATTPVTSAPAVDTAATLSARERLFLSNGDGQQQHRSRLQQRQQQPLVRSRSTDALDATPSDDVVADQADDSRVSYYGGARRTSPEPRQQRHVRQIKSEFEPLATSNFSSATRVVQQMQPVASQQSVPDPMPGNQSATPRAVKHVPLRAVNNPLMFSAEQTDLMRKSLSAKDSAEPDAFRSISNGVDLPGARDLQQPYLPPQKQQQQQQQQQQLQQSFLQPSNVGLMKILQNRALLEQHQEQRHNRHLRRQQLKQRSRSAERRGNDAFNDYDDDVGNNNKDRNKEPREVATRRAAALDGSQTLSHQKQQYLPQQQTTRHSAEWDPKFGGPAHLRAVQQQQQQQHPVSHQVVVKDSRMRVAAAPTATMTVGRQPRQLQNHPPIQQQQQQQQQQHIPAARGTAAARGPLPPPPLPPRGAPDPVVGSRTNGGWNNGVGSRGQQQQVSSRQLCSHCRQELGSGAAMAIETLQLFYHVKCFRCSVCNTPLGNGSSGADVRVRRDQLHCPSCFSSDEGISCINLGPFREELYLGRADMLQADKLALKFDATVKTSNCSL</sequence>
<evidence type="ECO:0000259" key="7">
    <source>
        <dbReference type="PROSITE" id="PS50023"/>
    </source>
</evidence>
<feature type="region of interest" description="Disordered" evidence="5">
    <location>
        <begin position="297"/>
        <end position="559"/>
    </location>
</feature>
<dbReference type="PROSITE" id="PS50023">
    <property type="entry name" value="LIM_DOMAIN_2"/>
    <property type="match status" value="1"/>
</dbReference>
<dbReference type="Pfam" id="PF00412">
    <property type="entry name" value="LIM"/>
    <property type="match status" value="1"/>
</dbReference>
<dbReference type="GO" id="GO:0046872">
    <property type="term" value="F:metal ion binding"/>
    <property type="evidence" value="ECO:0007669"/>
    <property type="project" value="UniProtKB-KW"/>
</dbReference>
<evidence type="ECO:0000256" key="5">
    <source>
        <dbReference type="SAM" id="MobiDB-lite"/>
    </source>
</evidence>
<name>A0A1I8J190_9PLAT</name>
<organism evidence="8 9">
    <name type="scientific">Macrostomum lignano</name>
    <dbReference type="NCBI Taxonomy" id="282301"/>
    <lineage>
        <taxon>Eukaryota</taxon>
        <taxon>Metazoa</taxon>
        <taxon>Spiralia</taxon>
        <taxon>Lophotrochozoa</taxon>
        <taxon>Platyhelminthes</taxon>
        <taxon>Rhabditophora</taxon>
        <taxon>Macrostomorpha</taxon>
        <taxon>Macrostomida</taxon>
        <taxon>Macrostomidae</taxon>
        <taxon>Macrostomum</taxon>
    </lineage>
</organism>
<feature type="compositionally biased region" description="Basic and acidic residues" evidence="5">
    <location>
        <begin position="352"/>
        <end position="371"/>
    </location>
</feature>
<proteinExistence type="predicted"/>
<feature type="region of interest" description="Disordered" evidence="5">
    <location>
        <begin position="202"/>
        <end position="221"/>
    </location>
</feature>
<feature type="compositionally biased region" description="Low complexity" evidence="5">
    <location>
        <begin position="660"/>
        <end position="682"/>
    </location>
</feature>
<dbReference type="InterPro" id="IPR029978">
    <property type="entry name" value="LMO-7"/>
</dbReference>
<keyword evidence="2 4" id="KW-0862">Zinc</keyword>
<dbReference type="SMART" id="SM00033">
    <property type="entry name" value="CH"/>
    <property type="match status" value="1"/>
</dbReference>
<evidence type="ECO:0000256" key="3">
    <source>
        <dbReference type="ARBA" id="ARBA00023038"/>
    </source>
</evidence>
<feature type="compositionally biased region" description="Low complexity" evidence="5">
    <location>
        <begin position="772"/>
        <end position="781"/>
    </location>
</feature>
<dbReference type="PANTHER" id="PTHR46767:SF2">
    <property type="entry name" value="LIM DOMAIN 7B"/>
    <property type="match status" value="1"/>
</dbReference>
<dbReference type="CDD" id="cd08368">
    <property type="entry name" value="LIM"/>
    <property type="match status" value="1"/>
</dbReference>
<dbReference type="PROSITE" id="PS50021">
    <property type="entry name" value="CH"/>
    <property type="match status" value="1"/>
</dbReference>
<dbReference type="SMART" id="SM00132">
    <property type="entry name" value="LIM"/>
    <property type="match status" value="1"/>
</dbReference>